<dbReference type="EMBL" id="JACADJ010000003">
    <property type="protein sequence ID" value="NWH03650.1"/>
    <property type="molecule type" value="Genomic_DNA"/>
</dbReference>
<keyword evidence="2" id="KW-1185">Reference proteome</keyword>
<dbReference type="GO" id="GO:0006310">
    <property type="term" value="P:DNA recombination"/>
    <property type="evidence" value="ECO:0007669"/>
    <property type="project" value="InterPro"/>
</dbReference>
<dbReference type="Proteomes" id="UP000553343">
    <property type="component" value="Unassembled WGS sequence"/>
</dbReference>
<dbReference type="Pfam" id="PF04381">
    <property type="entry name" value="RdgC"/>
    <property type="match status" value="1"/>
</dbReference>
<dbReference type="InterPro" id="IPR007476">
    <property type="entry name" value="RdgC"/>
</dbReference>
<proteinExistence type="predicted"/>
<reference evidence="1 2" key="1">
    <citation type="submission" date="2020-06" db="EMBL/GenBank/DDBJ databases">
        <title>High-quality draft genome of sulfate reducer Desulfobacter latus type strain AcrS2 isolated from marine sediment.</title>
        <authorList>
            <person name="Hoppe M."/>
            <person name="Larsen C.K."/>
            <person name="Marshall I.P.G."/>
            <person name="Schramm A."/>
            <person name="Marietou A.G."/>
        </authorList>
    </citation>
    <scope>NUCLEOTIDE SEQUENCE [LARGE SCALE GENOMIC DNA]</scope>
    <source>
        <strain evidence="1 2">AcRS2</strain>
    </source>
</reference>
<evidence type="ECO:0000313" key="2">
    <source>
        <dbReference type="Proteomes" id="UP000553343"/>
    </source>
</evidence>
<sequence length="206" mass="23566">MGLISSTHAISRYYIDGEFPDGAAEGVRRGLIENAIPEIESEYDEISAGWTPLETPYKPDFESASFLFGTYFAFSLRIDKKSIPAKLVQKHMAIEMEKKKKESGRPFISKNEKAEIKEMVIDILMHKTPFIPNMYDVLWDYEDKTVLLFSTQKAANELFETLFFKSFDHKPIRIFPYTIVETQGSFSSDEKDRVLALAPLNMKGGQ</sequence>
<dbReference type="RefSeq" id="WP_178365106.1">
    <property type="nucleotide sequence ID" value="NZ_JACADJ010000003.1"/>
</dbReference>
<organism evidence="1 2">
    <name type="scientific">Desulfobacter latus</name>
    <dbReference type="NCBI Taxonomy" id="2292"/>
    <lineage>
        <taxon>Bacteria</taxon>
        <taxon>Pseudomonadati</taxon>
        <taxon>Thermodesulfobacteriota</taxon>
        <taxon>Desulfobacteria</taxon>
        <taxon>Desulfobacterales</taxon>
        <taxon>Desulfobacteraceae</taxon>
        <taxon>Desulfobacter</taxon>
    </lineage>
</organism>
<name>A0A850SUG1_9BACT</name>
<comment type="caution">
    <text evidence="1">The sequence shown here is derived from an EMBL/GenBank/DDBJ whole genome shotgun (WGS) entry which is preliminary data.</text>
</comment>
<accession>A0A850SUG1</accession>
<dbReference type="AlphaFoldDB" id="A0A850SUG1"/>
<gene>
    <name evidence="1" type="primary">rdgC</name>
    <name evidence="1" type="ORF">HXW94_01340</name>
</gene>
<evidence type="ECO:0000313" key="1">
    <source>
        <dbReference type="EMBL" id="NWH03650.1"/>
    </source>
</evidence>
<protein>
    <submittedName>
        <fullName evidence="1">Recombination-associated protein RdgC</fullName>
    </submittedName>
</protein>